<dbReference type="PATRIC" id="fig|66430.4.peg.2686"/>
<evidence type="ECO:0000256" key="1">
    <source>
        <dbReference type="SAM" id="MobiDB-lite"/>
    </source>
</evidence>
<organism evidence="3 4">
    <name type="scientific">Streptomyces roseus</name>
    <dbReference type="NCBI Taxonomy" id="66430"/>
    <lineage>
        <taxon>Bacteria</taxon>
        <taxon>Bacillati</taxon>
        <taxon>Actinomycetota</taxon>
        <taxon>Actinomycetes</taxon>
        <taxon>Kitasatosporales</taxon>
        <taxon>Streptomycetaceae</taxon>
        <taxon>Streptomyces</taxon>
    </lineage>
</organism>
<dbReference type="STRING" id="66430.ACS04_04965"/>
<dbReference type="AlphaFoldDB" id="A0A0J6XXG1"/>
<evidence type="ECO:0000313" key="4">
    <source>
        <dbReference type="Proteomes" id="UP000035932"/>
    </source>
</evidence>
<feature type="transmembrane region" description="Helical" evidence="2">
    <location>
        <begin position="48"/>
        <end position="74"/>
    </location>
</feature>
<reference evidence="3 4" key="1">
    <citation type="submission" date="2015-06" db="EMBL/GenBank/DDBJ databases">
        <title>Recapitulation of the evolution of biosynthetic gene clusters reveals hidden chemical diversity on bacterial genomes.</title>
        <authorList>
            <person name="Cruz-Morales P."/>
            <person name="Martinez-Guerrero C."/>
            <person name="Morales-Escalante M.A."/>
            <person name="Yanez-Guerra L.A."/>
            <person name="Kopp J.F."/>
            <person name="Feldmann J."/>
            <person name="Ramos-Aboites H.E."/>
            <person name="Barona-Gomez F."/>
        </authorList>
    </citation>
    <scope>NUCLEOTIDE SEQUENCE [LARGE SCALE GENOMIC DNA]</scope>
    <source>
        <strain evidence="3 4">ATCC 31245</strain>
    </source>
</reference>
<protein>
    <recommendedName>
        <fullName evidence="5">DUF4190 domain-containing protein</fullName>
    </recommendedName>
</protein>
<feature type="region of interest" description="Disordered" evidence="1">
    <location>
        <begin position="1"/>
        <end position="34"/>
    </location>
</feature>
<dbReference type="EMBL" id="LFML01000017">
    <property type="protein sequence ID" value="KMO98932.1"/>
    <property type="molecule type" value="Genomic_DNA"/>
</dbReference>
<name>A0A0J6XXG1_9ACTN</name>
<dbReference type="InterPro" id="IPR055338">
    <property type="entry name" value="YqfX-like"/>
</dbReference>
<gene>
    <name evidence="3" type="ORF">ACS04_04965</name>
</gene>
<dbReference type="PANTHER" id="PTHR40040:SF1">
    <property type="entry name" value="MEMBRANE PROTEIN"/>
    <property type="match status" value="1"/>
</dbReference>
<evidence type="ECO:0000313" key="3">
    <source>
        <dbReference type="EMBL" id="KMO98932.1"/>
    </source>
</evidence>
<keyword evidence="2" id="KW-1133">Transmembrane helix</keyword>
<dbReference type="Proteomes" id="UP000035932">
    <property type="component" value="Unassembled WGS sequence"/>
</dbReference>
<evidence type="ECO:0008006" key="5">
    <source>
        <dbReference type="Google" id="ProtNLM"/>
    </source>
</evidence>
<proteinExistence type="predicted"/>
<dbReference type="PANTHER" id="PTHR40040">
    <property type="entry name" value="SMALL HYDROPHOBIC PROTEIN-RELATED"/>
    <property type="match status" value="1"/>
</dbReference>
<evidence type="ECO:0000256" key="2">
    <source>
        <dbReference type="SAM" id="Phobius"/>
    </source>
</evidence>
<sequence length="113" mass="11328">MTMNAPDTATRSRATRTPAPSPAPAASAGAPAPSTAVRQADGMAVASFVLGLVGLLAMNLLLGPASIVLAALALRRGTTRPGRARLGLALGVADLAVLAWLVAADQTWSWSIG</sequence>
<keyword evidence="2" id="KW-0812">Transmembrane</keyword>
<comment type="caution">
    <text evidence="3">The sequence shown here is derived from an EMBL/GenBank/DDBJ whole genome shotgun (WGS) entry which is preliminary data.</text>
</comment>
<keyword evidence="4" id="KW-1185">Reference proteome</keyword>
<keyword evidence="2" id="KW-0472">Membrane</keyword>
<feature type="transmembrane region" description="Helical" evidence="2">
    <location>
        <begin position="86"/>
        <end position="103"/>
    </location>
</feature>
<accession>A0A0J6XXG1</accession>